<evidence type="ECO:0000256" key="13">
    <source>
        <dbReference type="ARBA" id="ARBA00023012"/>
    </source>
</evidence>
<sequence>MDSLKEYGPLFSFIAEGLILFDEKGLVTLANPHANLLLDYTGGEMLGKHIDEVFDMYIDEEVVPRENKVMHAIFELGKPFVVPAGHTMYFQSKSGRKYPVFASAKTLALGGVPQGALVFRDITTEKALENYKKNTAEILSRLTPVLQKTATGDFSVNIPVPEKEDEFTELMVGLSLMMEDLREIDRNRQKTEEEKFKAVEDKRKITEQYSKELEKTVEEKTSELNKTKIHIETVIENLTSGLIEYDSDFTIMRINYAAEEMLGLVRGSVVGKKIKPEDTTKGELESLARVSYPGLVPGVRKLSKDVSGLNAADVHEIMIRQPFEKELQVITAPIISPQTGEMHGFIKVIRDVTREKMISKSKSEFISIAAHQLRTPLSAVKWAMKLVIDGDMGPLNPEQLQFLMRGYETNQKMISLVNDLLNVARIEDGRFGYAFKEANMMEVVNMIINSSKLASRERDVDVELRNSAGDLKPFVFDAEKMSLAVQNLLDNALKYTNPGGKVVLDISVEGDYLKMKVSDNGVGVPKNQLTRLFSKFFRAENVIHLQTSGSGLGLFIVKNIITRHGGDITVESEEGKGTTFTFVIPTKEALIPVEEKLTYY</sequence>
<dbReference type="SUPFAM" id="SSF55785">
    <property type="entry name" value="PYP-like sensor domain (PAS domain)"/>
    <property type="match status" value="2"/>
</dbReference>
<dbReference type="GO" id="GO:0000155">
    <property type="term" value="F:phosphorelay sensor kinase activity"/>
    <property type="evidence" value="ECO:0007669"/>
    <property type="project" value="InterPro"/>
</dbReference>
<gene>
    <name evidence="19" type="ORF">A2937_01030</name>
</gene>
<evidence type="ECO:0000256" key="3">
    <source>
        <dbReference type="ARBA" id="ARBA00004236"/>
    </source>
</evidence>
<dbReference type="SUPFAM" id="SSF55874">
    <property type="entry name" value="ATPase domain of HSP90 chaperone/DNA topoisomerase II/histidine kinase"/>
    <property type="match status" value="1"/>
</dbReference>
<evidence type="ECO:0000256" key="6">
    <source>
        <dbReference type="ARBA" id="ARBA00022553"/>
    </source>
</evidence>
<evidence type="ECO:0000259" key="16">
    <source>
        <dbReference type="PROSITE" id="PS50109"/>
    </source>
</evidence>
<dbReference type="InterPro" id="IPR005467">
    <property type="entry name" value="His_kinase_dom"/>
</dbReference>
<dbReference type="SMART" id="SM00387">
    <property type="entry name" value="HATPase_c"/>
    <property type="match status" value="1"/>
</dbReference>
<keyword evidence="8" id="KW-0812">Transmembrane</keyword>
<feature type="domain" description="PAS" evidence="17">
    <location>
        <begin position="227"/>
        <end position="272"/>
    </location>
</feature>
<dbReference type="InterPro" id="IPR036097">
    <property type="entry name" value="HisK_dim/P_sf"/>
</dbReference>
<dbReference type="STRING" id="1802727.A2937_01030"/>
<evidence type="ECO:0000256" key="4">
    <source>
        <dbReference type="ARBA" id="ARBA00012438"/>
    </source>
</evidence>
<protein>
    <recommendedName>
        <fullName evidence="4">histidine kinase</fullName>
        <ecNumber evidence="4">2.7.13.3</ecNumber>
    </recommendedName>
</protein>
<dbReference type="InterPro" id="IPR036890">
    <property type="entry name" value="HATPase_C_sf"/>
</dbReference>
<dbReference type="SMART" id="SM00091">
    <property type="entry name" value="PAS"/>
    <property type="match status" value="2"/>
</dbReference>
<organism evidence="19 20">
    <name type="scientific">Candidatus Yonathbacteria bacterium RIFCSPLOWO2_01_FULL_47_33b</name>
    <dbReference type="NCBI Taxonomy" id="1802727"/>
    <lineage>
        <taxon>Bacteria</taxon>
        <taxon>Candidatus Yonathiibacteriota</taxon>
    </lineage>
</organism>
<dbReference type="Gene3D" id="3.30.565.10">
    <property type="entry name" value="Histidine kinase-like ATPase, C-terminal domain"/>
    <property type="match status" value="1"/>
</dbReference>
<dbReference type="InterPro" id="IPR000014">
    <property type="entry name" value="PAS"/>
</dbReference>
<evidence type="ECO:0000256" key="8">
    <source>
        <dbReference type="ARBA" id="ARBA00022692"/>
    </source>
</evidence>
<feature type="domain" description="HAMP" evidence="18">
    <location>
        <begin position="133"/>
        <end position="186"/>
    </location>
</feature>
<dbReference type="Gene3D" id="3.30.450.20">
    <property type="entry name" value="PAS domain"/>
    <property type="match status" value="2"/>
</dbReference>
<dbReference type="SMART" id="SM00388">
    <property type="entry name" value="HisKA"/>
    <property type="match status" value="1"/>
</dbReference>
<dbReference type="FunFam" id="3.30.565.10:FF:000023">
    <property type="entry name" value="PAS domain-containing sensor histidine kinase"/>
    <property type="match status" value="1"/>
</dbReference>
<keyword evidence="5" id="KW-1003">Cell membrane</keyword>
<comment type="catalytic activity">
    <reaction evidence="1">
        <text>ATP + protein L-histidine = ADP + protein N-phospho-L-histidine.</text>
        <dbReference type="EC" id="2.7.13.3"/>
    </reaction>
</comment>
<accession>A0A1G2SFB4</accession>
<dbReference type="SUPFAM" id="SSF47384">
    <property type="entry name" value="Homodimeric domain of signal transducing histidine kinase"/>
    <property type="match status" value="1"/>
</dbReference>
<comment type="subcellular location">
    <subcellularLocation>
        <location evidence="3">Cell membrane</location>
    </subcellularLocation>
    <subcellularLocation>
        <location evidence="2">Membrane</location>
        <topology evidence="2">Multi-pass membrane protein</topology>
    </subcellularLocation>
</comment>
<keyword evidence="9" id="KW-0547">Nucleotide-binding</keyword>
<evidence type="ECO:0000313" key="19">
    <source>
        <dbReference type="EMBL" id="OHA83131.1"/>
    </source>
</evidence>
<evidence type="ECO:0000256" key="1">
    <source>
        <dbReference type="ARBA" id="ARBA00000085"/>
    </source>
</evidence>
<keyword evidence="12" id="KW-1133">Transmembrane helix</keyword>
<dbReference type="CDD" id="cd00130">
    <property type="entry name" value="PAS"/>
    <property type="match status" value="1"/>
</dbReference>
<evidence type="ECO:0000259" key="18">
    <source>
        <dbReference type="PROSITE" id="PS50885"/>
    </source>
</evidence>
<dbReference type="PANTHER" id="PTHR42878:SF7">
    <property type="entry name" value="SENSOR HISTIDINE KINASE GLRK"/>
    <property type="match status" value="1"/>
</dbReference>
<dbReference type="GO" id="GO:0007234">
    <property type="term" value="P:osmosensory signaling via phosphorelay pathway"/>
    <property type="evidence" value="ECO:0007669"/>
    <property type="project" value="TreeGrafter"/>
</dbReference>
<evidence type="ECO:0000256" key="12">
    <source>
        <dbReference type="ARBA" id="ARBA00022989"/>
    </source>
</evidence>
<evidence type="ECO:0000256" key="11">
    <source>
        <dbReference type="ARBA" id="ARBA00022840"/>
    </source>
</evidence>
<dbReference type="InterPro" id="IPR004358">
    <property type="entry name" value="Sig_transdc_His_kin-like_C"/>
</dbReference>
<evidence type="ECO:0000313" key="20">
    <source>
        <dbReference type="Proteomes" id="UP000177987"/>
    </source>
</evidence>
<dbReference type="InterPro" id="IPR003594">
    <property type="entry name" value="HATPase_dom"/>
</dbReference>
<dbReference type="PROSITE" id="PS50885">
    <property type="entry name" value="HAMP"/>
    <property type="match status" value="1"/>
</dbReference>
<dbReference type="GO" id="GO:0000156">
    <property type="term" value="F:phosphorelay response regulator activity"/>
    <property type="evidence" value="ECO:0007669"/>
    <property type="project" value="TreeGrafter"/>
</dbReference>
<dbReference type="Gene3D" id="1.10.287.130">
    <property type="match status" value="1"/>
</dbReference>
<evidence type="ECO:0000256" key="9">
    <source>
        <dbReference type="ARBA" id="ARBA00022741"/>
    </source>
</evidence>
<keyword evidence="14" id="KW-0472">Membrane</keyword>
<feature type="domain" description="Histidine kinase" evidence="16">
    <location>
        <begin position="368"/>
        <end position="588"/>
    </location>
</feature>
<dbReference type="InterPro" id="IPR050351">
    <property type="entry name" value="BphY/WalK/GraS-like"/>
</dbReference>
<dbReference type="CDD" id="cd00082">
    <property type="entry name" value="HisKA"/>
    <property type="match status" value="1"/>
</dbReference>
<reference evidence="19 20" key="1">
    <citation type="journal article" date="2016" name="Nat. Commun.">
        <title>Thousands of microbial genomes shed light on interconnected biogeochemical processes in an aquifer system.</title>
        <authorList>
            <person name="Anantharaman K."/>
            <person name="Brown C.T."/>
            <person name="Hug L.A."/>
            <person name="Sharon I."/>
            <person name="Castelle C.J."/>
            <person name="Probst A.J."/>
            <person name="Thomas B.C."/>
            <person name="Singh A."/>
            <person name="Wilkins M.J."/>
            <person name="Karaoz U."/>
            <person name="Brodie E.L."/>
            <person name="Williams K.H."/>
            <person name="Hubbard S.S."/>
            <person name="Banfield J.F."/>
        </authorList>
    </citation>
    <scope>NUCLEOTIDE SEQUENCE [LARGE SCALE GENOMIC DNA]</scope>
</reference>
<feature type="coiled-coil region" evidence="15">
    <location>
        <begin position="174"/>
        <end position="230"/>
    </location>
</feature>
<feature type="domain" description="PAS" evidence="17">
    <location>
        <begin position="3"/>
        <end position="61"/>
    </location>
</feature>
<dbReference type="PANTHER" id="PTHR42878">
    <property type="entry name" value="TWO-COMPONENT HISTIDINE KINASE"/>
    <property type="match status" value="1"/>
</dbReference>
<keyword evidence="15" id="KW-0175">Coiled coil</keyword>
<evidence type="ECO:0000256" key="10">
    <source>
        <dbReference type="ARBA" id="ARBA00022777"/>
    </source>
</evidence>
<dbReference type="Proteomes" id="UP000177987">
    <property type="component" value="Unassembled WGS sequence"/>
</dbReference>
<keyword evidence="10" id="KW-0418">Kinase</keyword>
<evidence type="ECO:0000256" key="15">
    <source>
        <dbReference type="SAM" id="Coils"/>
    </source>
</evidence>
<dbReference type="NCBIfam" id="TIGR00229">
    <property type="entry name" value="sensory_box"/>
    <property type="match status" value="1"/>
</dbReference>
<proteinExistence type="predicted"/>
<dbReference type="Pfam" id="PF00512">
    <property type="entry name" value="HisKA"/>
    <property type="match status" value="1"/>
</dbReference>
<dbReference type="PRINTS" id="PR00344">
    <property type="entry name" value="BCTRLSENSOR"/>
</dbReference>
<keyword evidence="11" id="KW-0067">ATP-binding</keyword>
<dbReference type="GO" id="GO:0005886">
    <property type="term" value="C:plasma membrane"/>
    <property type="evidence" value="ECO:0007669"/>
    <property type="project" value="UniProtKB-SubCell"/>
</dbReference>
<dbReference type="EC" id="2.7.13.3" evidence="4"/>
<evidence type="ECO:0000256" key="14">
    <source>
        <dbReference type="ARBA" id="ARBA00023136"/>
    </source>
</evidence>
<dbReference type="GO" id="GO:0005524">
    <property type="term" value="F:ATP binding"/>
    <property type="evidence" value="ECO:0007669"/>
    <property type="project" value="UniProtKB-KW"/>
</dbReference>
<dbReference type="Pfam" id="PF13188">
    <property type="entry name" value="PAS_8"/>
    <property type="match status" value="1"/>
</dbReference>
<name>A0A1G2SFB4_9BACT</name>
<dbReference type="AlphaFoldDB" id="A0A1G2SFB4"/>
<keyword evidence="6" id="KW-0597">Phosphoprotein</keyword>
<dbReference type="PROSITE" id="PS50112">
    <property type="entry name" value="PAS"/>
    <property type="match status" value="2"/>
</dbReference>
<dbReference type="GO" id="GO:0030295">
    <property type="term" value="F:protein kinase activator activity"/>
    <property type="evidence" value="ECO:0007669"/>
    <property type="project" value="TreeGrafter"/>
</dbReference>
<comment type="caution">
    <text evidence="19">The sequence shown here is derived from an EMBL/GenBank/DDBJ whole genome shotgun (WGS) entry which is preliminary data.</text>
</comment>
<dbReference type="Pfam" id="PF13426">
    <property type="entry name" value="PAS_9"/>
    <property type="match status" value="1"/>
</dbReference>
<dbReference type="Pfam" id="PF02518">
    <property type="entry name" value="HATPase_c"/>
    <property type="match status" value="1"/>
</dbReference>
<evidence type="ECO:0000259" key="17">
    <source>
        <dbReference type="PROSITE" id="PS50112"/>
    </source>
</evidence>
<evidence type="ECO:0000256" key="5">
    <source>
        <dbReference type="ARBA" id="ARBA00022475"/>
    </source>
</evidence>
<dbReference type="InterPro" id="IPR003660">
    <property type="entry name" value="HAMP_dom"/>
</dbReference>
<dbReference type="CDD" id="cd00075">
    <property type="entry name" value="HATPase"/>
    <property type="match status" value="1"/>
</dbReference>
<dbReference type="SUPFAM" id="SSF158472">
    <property type="entry name" value="HAMP domain-like"/>
    <property type="match status" value="1"/>
</dbReference>
<evidence type="ECO:0000256" key="2">
    <source>
        <dbReference type="ARBA" id="ARBA00004141"/>
    </source>
</evidence>
<dbReference type="EMBL" id="MHUW01000020">
    <property type="protein sequence ID" value="OHA83131.1"/>
    <property type="molecule type" value="Genomic_DNA"/>
</dbReference>
<dbReference type="InterPro" id="IPR035965">
    <property type="entry name" value="PAS-like_dom_sf"/>
</dbReference>
<keyword evidence="7" id="KW-0808">Transferase</keyword>
<dbReference type="PROSITE" id="PS50109">
    <property type="entry name" value="HIS_KIN"/>
    <property type="match status" value="1"/>
</dbReference>
<evidence type="ECO:0000256" key="7">
    <source>
        <dbReference type="ARBA" id="ARBA00022679"/>
    </source>
</evidence>
<dbReference type="InterPro" id="IPR003661">
    <property type="entry name" value="HisK_dim/P_dom"/>
</dbReference>
<keyword evidence="13" id="KW-0902">Two-component regulatory system</keyword>